<evidence type="ECO:0000256" key="2">
    <source>
        <dbReference type="SAM" id="SignalP"/>
    </source>
</evidence>
<accession>A0ABY6K9V9</accession>
<evidence type="ECO:0000313" key="4">
    <source>
        <dbReference type="Proteomes" id="UP001235939"/>
    </source>
</evidence>
<gene>
    <name evidence="3" type="ORF">LAZ67_3004807</name>
</gene>
<sequence length="89" mass="9602">MTFAAAWIVSSVTMALATLDTTTSQTEAPSMRGHLPSIRPIKPDDGNSQHFNSSPGLLDQWRLPLVADYAPLFGPNIALGYTLPVCLFV</sequence>
<dbReference type="Proteomes" id="UP001235939">
    <property type="component" value="Chromosome 03"/>
</dbReference>
<keyword evidence="2" id="KW-0732">Signal</keyword>
<keyword evidence="4" id="KW-1185">Reference proteome</keyword>
<feature type="signal peptide" evidence="2">
    <location>
        <begin position="1"/>
        <end position="17"/>
    </location>
</feature>
<proteinExistence type="predicted"/>
<dbReference type="EMBL" id="CP092865">
    <property type="protein sequence ID" value="UYV65599.1"/>
    <property type="molecule type" value="Genomic_DNA"/>
</dbReference>
<organism evidence="3 4">
    <name type="scientific">Cordylochernes scorpioides</name>
    <dbReference type="NCBI Taxonomy" id="51811"/>
    <lineage>
        <taxon>Eukaryota</taxon>
        <taxon>Metazoa</taxon>
        <taxon>Ecdysozoa</taxon>
        <taxon>Arthropoda</taxon>
        <taxon>Chelicerata</taxon>
        <taxon>Arachnida</taxon>
        <taxon>Pseudoscorpiones</taxon>
        <taxon>Cheliferoidea</taxon>
        <taxon>Chernetidae</taxon>
        <taxon>Cordylochernes</taxon>
    </lineage>
</organism>
<evidence type="ECO:0000313" key="3">
    <source>
        <dbReference type="EMBL" id="UYV65599.1"/>
    </source>
</evidence>
<evidence type="ECO:0000256" key="1">
    <source>
        <dbReference type="SAM" id="MobiDB-lite"/>
    </source>
</evidence>
<reference evidence="3 4" key="1">
    <citation type="submission" date="2022-01" db="EMBL/GenBank/DDBJ databases">
        <title>A chromosomal length assembly of Cordylochernes scorpioides.</title>
        <authorList>
            <person name="Zeh D."/>
            <person name="Zeh J."/>
        </authorList>
    </citation>
    <scope>NUCLEOTIDE SEQUENCE [LARGE SCALE GENOMIC DNA]</scope>
    <source>
        <strain evidence="3">IN4F17</strain>
        <tissue evidence="3">Whole Body</tissue>
    </source>
</reference>
<protein>
    <submittedName>
        <fullName evidence="3">Uncharacterized protein</fullName>
    </submittedName>
</protein>
<feature type="chain" id="PRO_5045504607" evidence="2">
    <location>
        <begin position="18"/>
        <end position="89"/>
    </location>
</feature>
<feature type="region of interest" description="Disordered" evidence="1">
    <location>
        <begin position="23"/>
        <end position="50"/>
    </location>
</feature>
<name>A0ABY6K9V9_9ARAC</name>